<dbReference type="Gene3D" id="3.30.420.10">
    <property type="entry name" value="Ribonuclease H-like superfamily/Ribonuclease H"/>
    <property type="match status" value="1"/>
</dbReference>
<dbReference type="EMBL" id="CACVBM020001163">
    <property type="protein sequence ID" value="CAA7036128.1"/>
    <property type="molecule type" value="Genomic_DNA"/>
</dbReference>
<organism evidence="2 3">
    <name type="scientific">Microthlaspi erraticum</name>
    <dbReference type="NCBI Taxonomy" id="1685480"/>
    <lineage>
        <taxon>Eukaryota</taxon>
        <taxon>Viridiplantae</taxon>
        <taxon>Streptophyta</taxon>
        <taxon>Embryophyta</taxon>
        <taxon>Tracheophyta</taxon>
        <taxon>Spermatophyta</taxon>
        <taxon>Magnoliopsida</taxon>
        <taxon>eudicotyledons</taxon>
        <taxon>Gunneridae</taxon>
        <taxon>Pentapetalae</taxon>
        <taxon>rosids</taxon>
        <taxon>malvids</taxon>
        <taxon>Brassicales</taxon>
        <taxon>Brassicaceae</taxon>
        <taxon>Coluteocarpeae</taxon>
        <taxon>Microthlaspi</taxon>
    </lineage>
</organism>
<feature type="domain" description="RNase H type-1" evidence="1">
    <location>
        <begin position="212"/>
        <end position="342"/>
    </location>
</feature>
<protein>
    <recommendedName>
        <fullName evidence="1">RNase H type-1 domain-containing protein</fullName>
    </recommendedName>
</protein>
<gene>
    <name evidence="2" type="ORF">MERR_LOCUS23363</name>
</gene>
<dbReference type="Pfam" id="PF13966">
    <property type="entry name" value="zf-RVT"/>
    <property type="match status" value="1"/>
</dbReference>
<comment type="caution">
    <text evidence="2">The sequence shown here is derived from an EMBL/GenBank/DDBJ whole genome shotgun (WGS) entry which is preliminary data.</text>
</comment>
<dbReference type="GO" id="GO:0003676">
    <property type="term" value="F:nucleic acid binding"/>
    <property type="evidence" value="ECO:0007669"/>
    <property type="project" value="InterPro"/>
</dbReference>
<dbReference type="AlphaFoldDB" id="A0A6D2JAS6"/>
<dbReference type="SUPFAM" id="SSF53098">
    <property type="entry name" value="Ribonuclease H-like"/>
    <property type="match status" value="1"/>
</dbReference>
<reference evidence="2" key="1">
    <citation type="submission" date="2020-01" db="EMBL/GenBank/DDBJ databases">
        <authorList>
            <person name="Mishra B."/>
        </authorList>
    </citation>
    <scope>NUCLEOTIDE SEQUENCE [LARGE SCALE GENOMIC DNA]</scope>
</reference>
<dbReference type="InterPro" id="IPR036397">
    <property type="entry name" value="RNaseH_sf"/>
</dbReference>
<dbReference type="OrthoDB" id="1436613at2759"/>
<dbReference type="InterPro" id="IPR044730">
    <property type="entry name" value="RNase_H-like_dom_plant"/>
</dbReference>
<evidence type="ECO:0000259" key="1">
    <source>
        <dbReference type="PROSITE" id="PS50879"/>
    </source>
</evidence>
<dbReference type="Pfam" id="PF13456">
    <property type="entry name" value="RVT_3"/>
    <property type="match status" value="1"/>
</dbReference>
<name>A0A6D2JAS6_9BRAS</name>
<accession>A0A6D2JAS6</accession>
<keyword evidence="3" id="KW-1185">Reference proteome</keyword>
<evidence type="ECO:0000313" key="3">
    <source>
        <dbReference type="Proteomes" id="UP000467841"/>
    </source>
</evidence>
<dbReference type="InterPro" id="IPR002156">
    <property type="entry name" value="RNaseH_domain"/>
</dbReference>
<evidence type="ECO:0000313" key="2">
    <source>
        <dbReference type="EMBL" id="CAA7036128.1"/>
    </source>
</evidence>
<dbReference type="Proteomes" id="UP000467841">
    <property type="component" value="Unassembled WGS sequence"/>
</dbReference>
<dbReference type="PROSITE" id="PS50879">
    <property type="entry name" value="RNASE_H_1"/>
    <property type="match status" value="1"/>
</dbReference>
<dbReference type="PANTHER" id="PTHR47723:SF19">
    <property type="entry name" value="POLYNUCLEOTIDYL TRANSFERASE, RIBONUCLEASE H-LIKE SUPERFAMILY PROTEIN"/>
    <property type="match status" value="1"/>
</dbReference>
<dbReference type="PANTHER" id="PTHR47723">
    <property type="entry name" value="OS05G0353850 PROTEIN"/>
    <property type="match status" value="1"/>
</dbReference>
<sequence>MVVNISGKDDRLSWSETADGRFTVASAYKFLTRDYTPRPDMASLFQRVWRVTAPERVRVFLWLVVNKAIMTNQTRFRRHFGHTEICQVCKSGVESTLHVLRDCPAMEGIWRRIVQQRKQHAFFAMSLLEWLFENLSEDTELVNGSWPTLFSVSVWWAWKWRCGNVFGETRLWRDRVKFVKDYAKEVRSAMLASVQAGVVIREDRMISWLPPLAGWMKLNTNGASHGNPGEATAGGVIRDGDGKWCGWFALNIGRCTAQMAELWGLYYGLCFAWDKGIRQLEVEVDSATVVGFVQAGICDTHPLSFLVQLCHGFLSKDWEVRVTHVYREANRLADGLANYAFSLALGLHYFDCVPPDVLTVLREDECGVSQVRRIRV</sequence>
<proteinExistence type="predicted"/>
<dbReference type="GO" id="GO:0004523">
    <property type="term" value="F:RNA-DNA hybrid ribonuclease activity"/>
    <property type="evidence" value="ECO:0007669"/>
    <property type="project" value="InterPro"/>
</dbReference>
<dbReference type="CDD" id="cd06222">
    <property type="entry name" value="RNase_H_like"/>
    <property type="match status" value="1"/>
</dbReference>
<dbReference type="InterPro" id="IPR026960">
    <property type="entry name" value="RVT-Znf"/>
</dbReference>
<dbReference type="InterPro" id="IPR012337">
    <property type="entry name" value="RNaseH-like_sf"/>
</dbReference>
<dbReference type="InterPro" id="IPR053151">
    <property type="entry name" value="RNase_H-like"/>
</dbReference>